<evidence type="ECO:0000256" key="1">
    <source>
        <dbReference type="SAM" id="SignalP"/>
    </source>
</evidence>
<name>A0ABX7I0C5_9BACT</name>
<dbReference type="Gene3D" id="2.40.160.130">
    <property type="entry name" value="Capsule assembly protein Wzi"/>
    <property type="match status" value="1"/>
</dbReference>
<organism evidence="2 3">
    <name type="scientific">Dyadobacter sandarakinus</name>
    <dbReference type="NCBI Taxonomy" id="2747268"/>
    <lineage>
        <taxon>Bacteria</taxon>
        <taxon>Pseudomonadati</taxon>
        <taxon>Bacteroidota</taxon>
        <taxon>Cytophagia</taxon>
        <taxon>Cytophagales</taxon>
        <taxon>Spirosomataceae</taxon>
        <taxon>Dyadobacter</taxon>
    </lineage>
</organism>
<evidence type="ECO:0008006" key="4">
    <source>
        <dbReference type="Google" id="ProtNLM"/>
    </source>
</evidence>
<dbReference type="EMBL" id="CP056775">
    <property type="protein sequence ID" value="QRQ99455.1"/>
    <property type="molecule type" value="Genomic_DNA"/>
</dbReference>
<dbReference type="InterPro" id="IPR026950">
    <property type="entry name" value="Caps_assemb_Wzi"/>
</dbReference>
<feature type="signal peptide" evidence="1">
    <location>
        <begin position="1"/>
        <end position="20"/>
    </location>
</feature>
<keyword evidence="1" id="KW-0732">Signal</keyword>
<evidence type="ECO:0000313" key="2">
    <source>
        <dbReference type="EMBL" id="QRQ99455.1"/>
    </source>
</evidence>
<gene>
    <name evidence="2" type="ORF">HWI92_00280</name>
</gene>
<accession>A0ABX7I0C5</accession>
<proteinExistence type="predicted"/>
<evidence type="ECO:0000313" key="3">
    <source>
        <dbReference type="Proteomes" id="UP000612680"/>
    </source>
</evidence>
<sequence>MIKHLLGSFLILSTCCTSSAQPDPAKSSDSTANQYFRQEAHPSIHPVTATVESGLTSTSERHVPFWMRANQFGNVPLAGNSGYIVLRSTKAYTPKRKLTDWGYAFEGRANTGVRDQFILTEAYVKGKLGVLEFRAGRSRQISGLTDSTLSSGSFAVSGNALGIPKLEIAMPDYSNLHILGQFIAVKGNLAHGWLGTMAVNQIREKLNPAKTYFHQKSLYIRLGRSTGRVRLYGGFNHQVFWGNERIVYGQRFRVSVFDSYYYVFTGKTMEAKINGFEKGKMGNHLGSVDMGGDVRIGRTRIFVYRQNFYDVGALAKLANIKDGLNGFSITNLSTDNRTFQWKKILVEFLYTKSQAGELNARYTKSGDENYYNGFYKEGWSYKGVGLGTPFISTVKTTRRNLPNDPRDYFNNNRVAMLHLATEVKVAGFLVQGRLSCSENFGTYGTSPDGHSRGKIRRQSYGLFPVSRQLSGALDLKKKVKENTELACVVAFDRGQLLRNAVGATFGIKKVIR</sequence>
<keyword evidence="3" id="KW-1185">Reference proteome</keyword>
<dbReference type="Proteomes" id="UP000612680">
    <property type="component" value="Chromosome"/>
</dbReference>
<feature type="chain" id="PRO_5047231196" description="Capsule assembly protein Wzi" evidence="1">
    <location>
        <begin position="21"/>
        <end position="512"/>
    </location>
</feature>
<protein>
    <recommendedName>
        <fullName evidence="4">Capsule assembly protein Wzi</fullName>
    </recommendedName>
</protein>
<dbReference type="InterPro" id="IPR038636">
    <property type="entry name" value="Wzi_sf"/>
</dbReference>
<reference evidence="2 3" key="1">
    <citation type="submission" date="2020-06" db="EMBL/GenBank/DDBJ databases">
        <title>Dyadobacter sandarakinus sp. nov., isolated from the soil of the Arctic Yellow River Station.</title>
        <authorList>
            <person name="Zhang Y."/>
            <person name="Peng F."/>
        </authorList>
    </citation>
    <scope>NUCLEOTIDE SEQUENCE [LARGE SCALE GENOMIC DNA]</scope>
    <source>
        <strain evidence="2 3">Q3-56</strain>
    </source>
</reference>
<dbReference type="Pfam" id="PF14052">
    <property type="entry name" value="Caps_assemb_Wzi"/>
    <property type="match status" value="1"/>
</dbReference>
<dbReference type="RefSeq" id="WP_204660218.1">
    <property type="nucleotide sequence ID" value="NZ_CP056775.1"/>
</dbReference>